<evidence type="ECO:0000256" key="1">
    <source>
        <dbReference type="ARBA" id="ARBA00001933"/>
    </source>
</evidence>
<dbReference type="GO" id="GO:0004124">
    <property type="term" value="F:cysteine synthase activity"/>
    <property type="evidence" value="ECO:0007669"/>
    <property type="project" value="TreeGrafter"/>
</dbReference>
<dbReference type="NCBIfam" id="TIGR01326">
    <property type="entry name" value="OAH_OAS_sulfhy"/>
    <property type="match status" value="1"/>
</dbReference>
<comment type="cofactor">
    <cofactor evidence="1 6">
        <name>pyridoxal 5'-phosphate</name>
        <dbReference type="ChEBI" id="CHEBI:597326"/>
    </cofactor>
</comment>
<protein>
    <submittedName>
        <fullName evidence="7">O-acetylhomoserine aminocarboxypropyltransferase/cysteine synthase</fullName>
    </submittedName>
</protein>
<dbReference type="GO" id="GO:0003961">
    <property type="term" value="F:O-acetylhomoserine aminocarboxypropyltransferase activity"/>
    <property type="evidence" value="ECO:0007669"/>
    <property type="project" value="TreeGrafter"/>
</dbReference>
<dbReference type="PROSITE" id="PS00868">
    <property type="entry name" value="CYS_MET_METAB_PP"/>
    <property type="match status" value="1"/>
</dbReference>
<dbReference type="SUPFAM" id="SSF53383">
    <property type="entry name" value="PLP-dependent transferases"/>
    <property type="match status" value="1"/>
</dbReference>
<dbReference type="Gene3D" id="3.90.1150.10">
    <property type="entry name" value="Aspartate Aminotransferase, domain 1"/>
    <property type="match status" value="1"/>
</dbReference>
<evidence type="ECO:0000256" key="2">
    <source>
        <dbReference type="ARBA" id="ARBA00009077"/>
    </source>
</evidence>
<dbReference type="InterPro" id="IPR054542">
    <property type="entry name" value="Cys_met_metab_PP"/>
</dbReference>
<accession>A0A8H3L4R9</accession>
<dbReference type="Gene3D" id="3.40.640.10">
    <property type="entry name" value="Type I PLP-dependent aspartate aminotransferase-like (Major domain)"/>
    <property type="match status" value="1"/>
</dbReference>
<dbReference type="FunFam" id="3.40.640.10:FF:000035">
    <property type="entry name" value="O-succinylhomoserine sulfhydrylase"/>
    <property type="match status" value="1"/>
</dbReference>
<evidence type="ECO:0000256" key="3">
    <source>
        <dbReference type="ARBA" id="ARBA00022679"/>
    </source>
</evidence>
<keyword evidence="3 7" id="KW-0808">Transferase</keyword>
<dbReference type="InterPro" id="IPR015422">
    <property type="entry name" value="PyrdxlP-dep_Trfase_small"/>
</dbReference>
<name>A0A8H3L4R9_9GLOM</name>
<proteinExistence type="inferred from homology"/>
<dbReference type="PANTHER" id="PTHR43797">
    <property type="entry name" value="HOMOCYSTEINE/CYSTEINE SYNTHASE"/>
    <property type="match status" value="1"/>
</dbReference>
<feature type="modified residue" description="N6-(pyridoxal phosphate)lysine" evidence="5">
    <location>
        <position position="224"/>
    </location>
</feature>
<dbReference type="EMBL" id="BLAL01000058">
    <property type="protein sequence ID" value="GES81803.1"/>
    <property type="molecule type" value="Genomic_DNA"/>
</dbReference>
<dbReference type="GO" id="GO:0006535">
    <property type="term" value="P:cysteine biosynthetic process from serine"/>
    <property type="evidence" value="ECO:0007669"/>
    <property type="project" value="TreeGrafter"/>
</dbReference>
<dbReference type="CDD" id="cd00614">
    <property type="entry name" value="CGS_like"/>
    <property type="match status" value="1"/>
</dbReference>
<dbReference type="GO" id="GO:0071269">
    <property type="term" value="P:L-homocysteine biosynthetic process"/>
    <property type="evidence" value="ECO:0007669"/>
    <property type="project" value="TreeGrafter"/>
</dbReference>
<dbReference type="Pfam" id="PF01053">
    <property type="entry name" value="Cys_Met_Meta_PP"/>
    <property type="match status" value="1"/>
</dbReference>
<comment type="caution">
    <text evidence="7">The sequence shown here is derived from an EMBL/GenBank/DDBJ whole genome shotgun (WGS) entry which is preliminary data.</text>
</comment>
<evidence type="ECO:0000256" key="6">
    <source>
        <dbReference type="RuleBase" id="RU362118"/>
    </source>
</evidence>
<dbReference type="PANTHER" id="PTHR43797:SF2">
    <property type="entry name" value="HOMOCYSTEINE_CYSTEINE SYNTHASE"/>
    <property type="match status" value="1"/>
</dbReference>
<keyword evidence="4 5" id="KW-0663">Pyridoxal phosphate</keyword>
<gene>
    <name evidence="7" type="ORF">RCL2_000904300</name>
</gene>
<sequence length="448" mass="49321">MTEKTDKTDKTDKTEEKRNFRFETLQLHAGHTPDIATRARAVPIYATTSFTFKSAEHAANVFGGKEVAHVYSRMDNPTTSVFEQRMAALEGGTNAISTSSGQAAQFVAISTICSAGDNIISTNYLYGGTYIQFKVTLPKFGINVKFVQGDDPEVFVELIDDKTKAIYLESMGNPKFNIPDFEAICKIAHDAGVPVIVDNTFGAGGYLIKPIEHGADIVVHSTTKWIGGHGTTIGGVVIDGGKFPWNNGRFPVFTNPSPDYHGLIYWDKFGYNAFTLKARSEIMRNIGPCQNPFGSFLLIQGLETLSLRVHRQAENALELAKWLESRDDVLWVSYPGLESHPYHENAKKYMRNGFGCILAFGVKGDANAGAAFIDALQLASHLANVGDAKTLVIHPASTTHQQLTDEEQLSAGVNKEMIRVSVGYEHIDDIKEDFAIAFEKIKRTLFLL</sequence>
<organism evidence="7 8">
    <name type="scientific">Rhizophagus clarus</name>
    <dbReference type="NCBI Taxonomy" id="94130"/>
    <lineage>
        <taxon>Eukaryota</taxon>
        <taxon>Fungi</taxon>
        <taxon>Fungi incertae sedis</taxon>
        <taxon>Mucoromycota</taxon>
        <taxon>Glomeromycotina</taxon>
        <taxon>Glomeromycetes</taxon>
        <taxon>Glomerales</taxon>
        <taxon>Glomeraceae</taxon>
        <taxon>Rhizophagus</taxon>
    </lineage>
</organism>
<dbReference type="PIRSF" id="PIRSF001434">
    <property type="entry name" value="CGS"/>
    <property type="match status" value="1"/>
</dbReference>
<dbReference type="InterPro" id="IPR006235">
    <property type="entry name" value="OAc-hSer/O-AcSer_sulfhydrylase"/>
</dbReference>
<reference evidence="7" key="1">
    <citation type="submission" date="2019-10" db="EMBL/GenBank/DDBJ databases">
        <title>Conservation and host-specific expression of non-tandemly repeated heterogenous ribosome RNA gene in arbuscular mycorrhizal fungi.</title>
        <authorList>
            <person name="Maeda T."/>
            <person name="Kobayashi Y."/>
            <person name="Nakagawa T."/>
            <person name="Ezawa T."/>
            <person name="Yamaguchi K."/>
            <person name="Bino T."/>
            <person name="Nishimoto Y."/>
            <person name="Shigenobu S."/>
            <person name="Kawaguchi M."/>
        </authorList>
    </citation>
    <scope>NUCLEOTIDE SEQUENCE</scope>
    <source>
        <strain evidence="7">HR1</strain>
    </source>
</reference>
<dbReference type="AlphaFoldDB" id="A0A8H3L4R9"/>
<dbReference type="OrthoDB" id="3512640at2759"/>
<evidence type="ECO:0000256" key="5">
    <source>
        <dbReference type="PIRSR" id="PIRSR001434-2"/>
    </source>
</evidence>
<evidence type="ECO:0000256" key="4">
    <source>
        <dbReference type="ARBA" id="ARBA00022898"/>
    </source>
</evidence>
<evidence type="ECO:0000313" key="8">
    <source>
        <dbReference type="Proteomes" id="UP000615446"/>
    </source>
</evidence>
<dbReference type="InterPro" id="IPR015424">
    <property type="entry name" value="PyrdxlP-dep_Trfase"/>
</dbReference>
<dbReference type="GO" id="GO:0005737">
    <property type="term" value="C:cytoplasm"/>
    <property type="evidence" value="ECO:0007669"/>
    <property type="project" value="TreeGrafter"/>
</dbReference>
<evidence type="ECO:0000313" key="7">
    <source>
        <dbReference type="EMBL" id="GES81803.1"/>
    </source>
</evidence>
<dbReference type="Proteomes" id="UP000615446">
    <property type="component" value="Unassembled WGS sequence"/>
</dbReference>
<comment type="similarity">
    <text evidence="2 6">Belongs to the trans-sulfuration enzymes family.</text>
</comment>
<dbReference type="GO" id="GO:0030170">
    <property type="term" value="F:pyridoxal phosphate binding"/>
    <property type="evidence" value="ECO:0007669"/>
    <property type="project" value="InterPro"/>
</dbReference>
<dbReference type="InterPro" id="IPR000277">
    <property type="entry name" value="Cys/Met-Metab_PyrdxlP-dep_enz"/>
</dbReference>
<dbReference type="InterPro" id="IPR015421">
    <property type="entry name" value="PyrdxlP-dep_Trfase_major"/>
</dbReference>
<dbReference type="GO" id="GO:0019346">
    <property type="term" value="P:transsulfuration"/>
    <property type="evidence" value="ECO:0007669"/>
    <property type="project" value="InterPro"/>
</dbReference>